<reference evidence="1 2" key="1">
    <citation type="submission" date="2019-03" db="EMBL/GenBank/DDBJ databases">
        <title>Genomic Encyclopedia of Type Strains, Phase IV (KMG-IV): sequencing the most valuable type-strain genomes for metagenomic binning, comparative biology and taxonomic classification.</title>
        <authorList>
            <person name="Goeker M."/>
        </authorList>
    </citation>
    <scope>NUCLEOTIDE SEQUENCE [LARGE SCALE GENOMIC DNA]</scope>
    <source>
        <strain evidence="1 2">DSM 25082</strain>
    </source>
</reference>
<dbReference type="PANTHER" id="PTHR43019:SF23">
    <property type="entry name" value="PROTEASE DO-LIKE 5, CHLOROPLASTIC"/>
    <property type="match status" value="1"/>
</dbReference>
<evidence type="ECO:0000313" key="1">
    <source>
        <dbReference type="EMBL" id="TDP11905.1"/>
    </source>
</evidence>
<gene>
    <name evidence="1" type="ORF">DFR39_102289</name>
</gene>
<dbReference type="InterPro" id="IPR009003">
    <property type="entry name" value="Peptidase_S1_PA"/>
</dbReference>
<dbReference type="SUPFAM" id="SSF50494">
    <property type="entry name" value="Trypsin-like serine proteases"/>
    <property type="match status" value="1"/>
</dbReference>
<name>A0A4R6N968_9BURK</name>
<protein>
    <submittedName>
        <fullName evidence="1">Trypsin-like peptidase</fullName>
    </submittedName>
</protein>
<dbReference type="Gene3D" id="2.40.10.10">
    <property type="entry name" value="Trypsin-like serine proteases"/>
    <property type="match status" value="2"/>
</dbReference>
<dbReference type="AlphaFoldDB" id="A0A4R6N968"/>
<sequence>MQKPLPPTPLPSARLGRRTLLRQALALCLLAPAALLAQDLPSLVARAKPSVLLVGTFGALDSPRFGFRGTGFVVGDGNLAVTGAHVLPPLQMVETQERRLAVQVWGSDRQWTPRMATVLVNDPAHDVALLRFDGPPAPALRLASDASPPEGSDIALIGFPIGGLLGYSHVTHRGVVAAHTAISLPSLNAQTLNARNVAQLRQGAFEVLQLDIISYPGNSGGPVLDIASGEVVGVLSMALIKNTRESALSSPTGISYAMPVRHVRALMNKASVEDKGGKP</sequence>
<dbReference type="InterPro" id="IPR043504">
    <property type="entry name" value="Peptidase_S1_PA_chymotrypsin"/>
</dbReference>
<proteinExistence type="predicted"/>
<dbReference type="RefSeq" id="WP_133602670.1">
    <property type="nucleotide sequence ID" value="NZ_JAUFPJ010000002.1"/>
</dbReference>
<dbReference type="PROSITE" id="PS51318">
    <property type="entry name" value="TAT"/>
    <property type="match status" value="1"/>
</dbReference>
<dbReference type="PANTHER" id="PTHR43019">
    <property type="entry name" value="SERINE ENDOPROTEASE DEGS"/>
    <property type="match status" value="1"/>
</dbReference>
<accession>A0A4R6N968</accession>
<comment type="caution">
    <text evidence="1">The sequence shown here is derived from an EMBL/GenBank/DDBJ whole genome shotgun (WGS) entry which is preliminary data.</text>
</comment>
<dbReference type="EMBL" id="SNXE01000002">
    <property type="protein sequence ID" value="TDP11905.1"/>
    <property type="molecule type" value="Genomic_DNA"/>
</dbReference>
<evidence type="ECO:0000313" key="2">
    <source>
        <dbReference type="Proteomes" id="UP000295357"/>
    </source>
</evidence>
<dbReference type="Proteomes" id="UP000295357">
    <property type="component" value="Unassembled WGS sequence"/>
</dbReference>
<keyword evidence="2" id="KW-1185">Reference proteome</keyword>
<dbReference type="OrthoDB" id="212300at2"/>
<dbReference type="InterPro" id="IPR006311">
    <property type="entry name" value="TAT_signal"/>
</dbReference>
<organism evidence="1 2">
    <name type="scientific">Roseateles asaccharophilus</name>
    <dbReference type="NCBI Taxonomy" id="582607"/>
    <lineage>
        <taxon>Bacteria</taxon>
        <taxon>Pseudomonadati</taxon>
        <taxon>Pseudomonadota</taxon>
        <taxon>Betaproteobacteria</taxon>
        <taxon>Burkholderiales</taxon>
        <taxon>Sphaerotilaceae</taxon>
        <taxon>Roseateles</taxon>
    </lineage>
</organism>
<dbReference type="Pfam" id="PF13365">
    <property type="entry name" value="Trypsin_2"/>
    <property type="match status" value="1"/>
</dbReference>